<dbReference type="InterPro" id="IPR039537">
    <property type="entry name" value="Retrotran_Ty1/copia-like"/>
</dbReference>
<comment type="caution">
    <text evidence="5">The sequence shown here is derived from an EMBL/GenBank/DDBJ whole genome shotgun (WGS) entry which is preliminary data.</text>
</comment>
<name>A0ABQ5I1U0_9ASTR</name>
<evidence type="ECO:0000256" key="1">
    <source>
        <dbReference type="ARBA" id="ARBA00022723"/>
    </source>
</evidence>
<dbReference type="InterPro" id="IPR057670">
    <property type="entry name" value="SH3_retrovirus"/>
</dbReference>
<dbReference type="Pfam" id="PF07727">
    <property type="entry name" value="RVT_2"/>
    <property type="match status" value="1"/>
</dbReference>
<dbReference type="Gene3D" id="1.25.40.10">
    <property type="entry name" value="Tetratricopeptide repeat domain"/>
    <property type="match status" value="1"/>
</dbReference>
<evidence type="ECO:0000256" key="3">
    <source>
        <dbReference type="ARBA" id="ARBA00022801"/>
    </source>
</evidence>
<dbReference type="NCBIfam" id="TIGR00756">
    <property type="entry name" value="PPR"/>
    <property type="match status" value="1"/>
</dbReference>
<evidence type="ECO:0000313" key="5">
    <source>
        <dbReference type="EMBL" id="GJT94101.1"/>
    </source>
</evidence>
<evidence type="ECO:0000313" key="6">
    <source>
        <dbReference type="Proteomes" id="UP001151760"/>
    </source>
</evidence>
<keyword evidence="2" id="KW-0677">Repeat</keyword>
<reference evidence="5" key="2">
    <citation type="submission" date="2022-01" db="EMBL/GenBank/DDBJ databases">
        <authorList>
            <person name="Yamashiro T."/>
            <person name="Shiraishi A."/>
            <person name="Satake H."/>
            <person name="Nakayama K."/>
        </authorList>
    </citation>
    <scope>NUCLEOTIDE SEQUENCE</scope>
</reference>
<dbReference type="InterPro" id="IPR013103">
    <property type="entry name" value="RVT_2"/>
</dbReference>
<protein>
    <submittedName>
        <fullName evidence="5">BTB/POZ domain-containing protein NPY2</fullName>
    </submittedName>
</protein>
<dbReference type="InterPro" id="IPR001584">
    <property type="entry name" value="Integrase_cat-core"/>
</dbReference>
<dbReference type="PANTHER" id="PTHR42648:SF28">
    <property type="entry name" value="TRANSPOSON-ENCODED PROTEIN WITH RIBONUCLEASE H-LIKE AND RETROVIRUS ZINC FINGER-LIKE DOMAINS"/>
    <property type="match status" value="1"/>
</dbReference>
<dbReference type="SUPFAM" id="SSF53098">
    <property type="entry name" value="Ribonuclease H-like"/>
    <property type="match status" value="1"/>
</dbReference>
<dbReference type="InterPro" id="IPR002885">
    <property type="entry name" value="PPR_rpt"/>
</dbReference>
<proteinExistence type="predicted"/>
<dbReference type="Pfam" id="PF25597">
    <property type="entry name" value="SH3_retrovirus"/>
    <property type="match status" value="1"/>
</dbReference>
<keyword evidence="6" id="KW-1185">Reference proteome</keyword>
<dbReference type="InterPro" id="IPR012337">
    <property type="entry name" value="RNaseH-like_sf"/>
</dbReference>
<reference evidence="5" key="1">
    <citation type="journal article" date="2022" name="Int. J. Mol. Sci.">
        <title>Draft Genome of Tanacetum Coccineum: Genomic Comparison of Closely Related Tanacetum-Family Plants.</title>
        <authorList>
            <person name="Yamashiro T."/>
            <person name="Shiraishi A."/>
            <person name="Nakayama K."/>
            <person name="Satake H."/>
        </authorList>
    </citation>
    <scope>NUCLEOTIDE SEQUENCE</scope>
</reference>
<feature type="domain" description="Integrase catalytic" evidence="4">
    <location>
        <begin position="341"/>
        <end position="459"/>
    </location>
</feature>
<dbReference type="InterPro" id="IPR025724">
    <property type="entry name" value="GAG-pre-integrase_dom"/>
</dbReference>
<accession>A0ABQ5I1U0</accession>
<dbReference type="InterPro" id="IPR011990">
    <property type="entry name" value="TPR-like_helical_dom_sf"/>
</dbReference>
<dbReference type="Pfam" id="PF13976">
    <property type="entry name" value="gag_pre-integrs"/>
    <property type="match status" value="1"/>
</dbReference>
<keyword evidence="1" id="KW-0479">Metal-binding</keyword>
<dbReference type="PANTHER" id="PTHR42648">
    <property type="entry name" value="TRANSPOSASE, PUTATIVE-RELATED"/>
    <property type="match status" value="1"/>
</dbReference>
<organism evidence="5 6">
    <name type="scientific">Tanacetum coccineum</name>
    <dbReference type="NCBI Taxonomy" id="301880"/>
    <lineage>
        <taxon>Eukaryota</taxon>
        <taxon>Viridiplantae</taxon>
        <taxon>Streptophyta</taxon>
        <taxon>Embryophyta</taxon>
        <taxon>Tracheophyta</taxon>
        <taxon>Spermatophyta</taxon>
        <taxon>Magnoliopsida</taxon>
        <taxon>eudicotyledons</taxon>
        <taxon>Gunneridae</taxon>
        <taxon>Pentapetalae</taxon>
        <taxon>asterids</taxon>
        <taxon>campanulids</taxon>
        <taxon>Asterales</taxon>
        <taxon>Asteraceae</taxon>
        <taxon>Asteroideae</taxon>
        <taxon>Anthemideae</taxon>
        <taxon>Anthemidinae</taxon>
        <taxon>Tanacetum</taxon>
    </lineage>
</organism>
<dbReference type="InterPro" id="IPR036397">
    <property type="entry name" value="RNaseH_sf"/>
</dbReference>
<dbReference type="Gene3D" id="3.30.420.10">
    <property type="entry name" value="Ribonuclease H-like superfamily/Ribonuclease H"/>
    <property type="match status" value="1"/>
</dbReference>
<evidence type="ECO:0000256" key="2">
    <source>
        <dbReference type="ARBA" id="ARBA00022737"/>
    </source>
</evidence>
<evidence type="ECO:0000259" key="4">
    <source>
        <dbReference type="PROSITE" id="PS50994"/>
    </source>
</evidence>
<dbReference type="EMBL" id="BQNB010020264">
    <property type="protein sequence ID" value="GJT94101.1"/>
    <property type="molecule type" value="Genomic_DNA"/>
</dbReference>
<dbReference type="CDD" id="cd09272">
    <property type="entry name" value="RNase_HI_RT_Ty1"/>
    <property type="match status" value="1"/>
</dbReference>
<dbReference type="PROSITE" id="PS50994">
    <property type="entry name" value="INTEGRASE"/>
    <property type="match status" value="1"/>
</dbReference>
<gene>
    <name evidence="5" type="ORF">Tco_1082946</name>
</gene>
<sequence>MDEVFKDQNLALIMLGSLLEEYNLLEITLLNGKDDVSLSEVCNALYSKDLIRKDKKISSSRDAENADRITVTLKGVRYSPKLKKNIISVGTLESKGFEVRAKDGVIKIISGVLVVMKGIRKINNTYHYKGRTFVGTIAVVMRYFTFGRHLEELYVTWAHLEKNEQDYGPTPTSLKIMFSAAGGRHRFNVTASQRRPRRHHKISRRRQSTRPSPLSRIFSFMTASRLKRDVVTAIFLYIQSEFRVIFDEKKLGGRKAHLLEDKQIPSVGVFDEVYFIFGRHLEELHVTWAHLEKKRTRLRTYTNISQDNVITNGDRNSKAAKLWHIRLGHAGEKSLYLLIKQGLLKGLSSFKLDLYENCINKKTTMVKFGTTIHKTQVCVYALKTNDEVLGVFIKCKKMTETQTCRKIKHLRTDNGEEYKNDLFTKFCEDEGIVKHFTVIHTPEQNGMAEHMNQTLLEKVWCMLSNAGLDYDSLHVFGSATYYHVKESRLDPRAKKALFMGITSRINGYRLWCLEAKKMIFSRDVTFNESSMLKKVNTYQLDGTSKKMEFERLIVLADRETDDNSPMPKRNTKRPARLNDTVACASSIATDDVPTTYSEAVRDSEKEKKRITMSEEMQSLQKNQTWELSSLPEGKKAIECKWVCAKKEGFPDQDDVRYKARLVAKGYAQKEGIDYNKVLSPVVKHSSTRILLALVAQLDLELVQMDVKTAFLHGDLKEEIYMVQQEGFKVARKEHEVYKIEKLKTRLKSEFEMKGLDEAKMILGMEIVREKKLRKLCLTQKQYFEKGSKSAYMEKVPYANVIGSLMYAMICITLLNDIGKMLNGYTTSEDLLQAMFFTLAKAPISWKSTLQSTIALSTTEVEYMVMTEAVKEAIWLQGLLGELEIKQKFVRMHSYSQRVIHLAKNQVYHARMKHIDVRDQVQLLFGLDRYCESMKIGLETLPIFVDIEMEMSCNEFNDETLKESELDIETGLIMDTIKYPHGENALNVKCTNLYNCNVTVTADLVSEVFACVRNDWEAAFMFFKWVGEHREYAHSLRQYNCLIAILGKMGQFEKCWCLIDEMEKGGKDGGESMVTIQTLLIRYAAVHDVENVVKTFYGYERFGFKVCVDVFHDVLSALCRYKNVNEAEKLMLSNEKVFPLCTKSFNIVLNGWCNVVCSPREAKRVTEGYIVMLCQFFTDFLYDYLY</sequence>
<dbReference type="Proteomes" id="UP001151760">
    <property type="component" value="Unassembled WGS sequence"/>
</dbReference>
<keyword evidence="3" id="KW-0378">Hydrolase</keyword>